<sequence length="326" mass="34845">MCDTCGCNVTSGNEHLVRPGGKHAETSSGHAAVEVLQSLLGENDHQAAHNRAHFDARGILAVNLMSSPGAGKTSLLEATIDALGGELKIAVIEGDLETENDAQRIRAKGVEAIQIATGSACHLDAHMVHDALHRLDLTDVDILFIENVGNLVCPASFDLGHHRNVTLLSVPEGDDKPAKYPVMFRAADLVLLTKADLLPVLDDFDAARAQRYLRELATPAPFLSLSARRDGDSLGPWLAWLSAELAAQRERVAQGATARPALQPDGALLHGGHAGHEHSHHEHAHTGADAHEHQGHRHAHAHGHQHGKSHGHEADEHRHGEPRAAG</sequence>
<organism evidence="11 12">
    <name type="scientific">Thiohalocapsa halophila</name>
    <dbReference type="NCBI Taxonomy" id="69359"/>
    <lineage>
        <taxon>Bacteria</taxon>
        <taxon>Pseudomonadati</taxon>
        <taxon>Pseudomonadota</taxon>
        <taxon>Gammaproteobacteria</taxon>
        <taxon>Chromatiales</taxon>
        <taxon>Chromatiaceae</taxon>
        <taxon>Thiohalocapsa</taxon>
    </lineage>
</organism>
<dbReference type="RefSeq" id="WP_200237655.1">
    <property type="nucleotide sequence ID" value="NZ_NRRV01000026.1"/>
</dbReference>
<feature type="compositionally biased region" description="Basic and acidic residues" evidence="9">
    <location>
        <begin position="274"/>
        <end position="293"/>
    </location>
</feature>
<evidence type="ECO:0000313" key="11">
    <source>
        <dbReference type="EMBL" id="MBK1631427.1"/>
    </source>
</evidence>
<comment type="caution">
    <text evidence="11">The sequence shown here is derived from an EMBL/GenBank/DDBJ whole genome shotgun (WGS) entry which is preliminary data.</text>
</comment>
<gene>
    <name evidence="11" type="primary">hypB</name>
    <name evidence="11" type="ORF">CKO31_11885</name>
</gene>
<evidence type="ECO:0000256" key="3">
    <source>
        <dbReference type="ARBA" id="ARBA00022723"/>
    </source>
</evidence>
<keyword evidence="7" id="KW-0342">GTP-binding</keyword>
<evidence type="ECO:0000256" key="9">
    <source>
        <dbReference type="SAM" id="MobiDB-lite"/>
    </source>
</evidence>
<dbReference type="InterPro" id="IPR003495">
    <property type="entry name" value="CobW/HypB/UreG_nucleotide-bd"/>
</dbReference>
<dbReference type="NCBIfam" id="TIGR00073">
    <property type="entry name" value="hypB"/>
    <property type="match status" value="1"/>
</dbReference>
<evidence type="ECO:0000259" key="10">
    <source>
        <dbReference type="Pfam" id="PF02492"/>
    </source>
</evidence>
<dbReference type="CDD" id="cd05390">
    <property type="entry name" value="HypB"/>
    <property type="match status" value="1"/>
</dbReference>
<accession>A0ABS1CHM9</accession>
<evidence type="ECO:0000256" key="2">
    <source>
        <dbReference type="ARBA" id="ARBA00022596"/>
    </source>
</evidence>
<feature type="region of interest" description="Disordered" evidence="9">
    <location>
        <begin position="262"/>
        <end position="326"/>
    </location>
</feature>
<evidence type="ECO:0000256" key="5">
    <source>
        <dbReference type="ARBA" id="ARBA00022801"/>
    </source>
</evidence>
<evidence type="ECO:0000256" key="8">
    <source>
        <dbReference type="ARBA" id="ARBA00035238"/>
    </source>
</evidence>
<evidence type="ECO:0000256" key="4">
    <source>
        <dbReference type="ARBA" id="ARBA00022741"/>
    </source>
</evidence>
<proteinExistence type="inferred from homology"/>
<dbReference type="InterPro" id="IPR027417">
    <property type="entry name" value="P-loop_NTPase"/>
</dbReference>
<evidence type="ECO:0000256" key="6">
    <source>
        <dbReference type="ARBA" id="ARBA00022833"/>
    </source>
</evidence>
<dbReference type="InterPro" id="IPR004392">
    <property type="entry name" value="Hyd_mat_HypB"/>
</dbReference>
<dbReference type="Proteomes" id="UP000748752">
    <property type="component" value="Unassembled WGS sequence"/>
</dbReference>
<feature type="compositionally biased region" description="Basic residues" evidence="9">
    <location>
        <begin position="294"/>
        <end position="309"/>
    </location>
</feature>
<keyword evidence="5" id="KW-0378">Hydrolase</keyword>
<keyword evidence="4" id="KW-0547">Nucleotide-binding</keyword>
<evidence type="ECO:0000256" key="1">
    <source>
        <dbReference type="ARBA" id="ARBA00006211"/>
    </source>
</evidence>
<dbReference type="Gene3D" id="3.40.50.300">
    <property type="entry name" value="P-loop containing nucleotide triphosphate hydrolases"/>
    <property type="match status" value="1"/>
</dbReference>
<keyword evidence="3" id="KW-0479">Metal-binding</keyword>
<dbReference type="PANTHER" id="PTHR30134">
    <property type="entry name" value="HYDROGENASE PROTEIN ASSEMBLY PROTEIN, NICKEL CHAPERONE"/>
    <property type="match status" value="1"/>
</dbReference>
<name>A0ABS1CHM9_9GAMM</name>
<keyword evidence="2" id="KW-0533">Nickel</keyword>
<feature type="compositionally biased region" description="Basic and acidic residues" evidence="9">
    <location>
        <begin position="310"/>
        <end position="326"/>
    </location>
</feature>
<dbReference type="SUPFAM" id="SSF52540">
    <property type="entry name" value="P-loop containing nucleoside triphosphate hydrolases"/>
    <property type="match status" value="1"/>
</dbReference>
<comment type="similarity">
    <text evidence="1">Belongs to the SIMIBI class G3E GTPase family. HypB/HupM subfamily.</text>
</comment>
<keyword evidence="12" id="KW-1185">Reference proteome</keyword>
<dbReference type="EMBL" id="NRRV01000026">
    <property type="protein sequence ID" value="MBK1631427.1"/>
    <property type="molecule type" value="Genomic_DNA"/>
</dbReference>
<evidence type="ECO:0000256" key="7">
    <source>
        <dbReference type="ARBA" id="ARBA00023134"/>
    </source>
</evidence>
<evidence type="ECO:0000313" key="12">
    <source>
        <dbReference type="Proteomes" id="UP000748752"/>
    </source>
</evidence>
<protein>
    <recommendedName>
        <fullName evidence="8">Hydrogenase maturation factor HypB</fullName>
    </recommendedName>
</protein>
<keyword evidence="6" id="KW-0862">Zinc</keyword>
<reference evidence="11 12" key="1">
    <citation type="journal article" date="2020" name="Microorganisms">
        <title>Osmotic Adaptation and Compatible Solute Biosynthesis of Phototrophic Bacteria as Revealed from Genome Analyses.</title>
        <authorList>
            <person name="Imhoff J.F."/>
            <person name="Rahn T."/>
            <person name="Kunzel S."/>
            <person name="Keller A."/>
            <person name="Neulinger S.C."/>
        </authorList>
    </citation>
    <scope>NUCLEOTIDE SEQUENCE [LARGE SCALE GENOMIC DNA]</scope>
    <source>
        <strain evidence="11 12">DSM 6210</strain>
    </source>
</reference>
<dbReference type="PANTHER" id="PTHR30134:SF2">
    <property type="entry name" value="HYDROGENASE MATURATION FACTOR HYPB"/>
    <property type="match status" value="1"/>
</dbReference>
<feature type="domain" description="CobW/HypB/UreG nucleotide-binding" evidence="10">
    <location>
        <begin position="62"/>
        <end position="222"/>
    </location>
</feature>
<dbReference type="Pfam" id="PF02492">
    <property type="entry name" value="cobW"/>
    <property type="match status" value="1"/>
</dbReference>